<dbReference type="GO" id="GO:0003677">
    <property type="term" value="F:DNA binding"/>
    <property type="evidence" value="ECO:0007669"/>
    <property type="project" value="InterPro"/>
</dbReference>
<feature type="domain" description="HTH cro/C1-type" evidence="1">
    <location>
        <begin position="17"/>
        <end position="70"/>
    </location>
</feature>
<dbReference type="Proteomes" id="UP000553034">
    <property type="component" value="Unassembled WGS sequence"/>
</dbReference>
<organism evidence="2 3">
    <name type="scientific">Mesonia hippocampi</name>
    <dbReference type="NCBI Taxonomy" id="1628250"/>
    <lineage>
        <taxon>Bacteria</taxon>
        <taxon>Pseudomonadati</taxon>
        <taxon>Bacteroidota</taxon>
        <taxon>Flavobacteriia</taxon>
        <taxon>Flavobacteriales</taxon>
        <taxon>Flavobacteriaceae</taxon>
        <taxon>Mesonia</taxon>
    </lineage>
</organism>
<accession>A0A840ESL1</accession>
<reference evidence="2 3" key="1">
    <citation type="submission" date="2020-08" db="EMBL/GenBank/DDBJ databases">
        <title>Genomic Encyclopedia of Type Strains, Phase IV (KMG-IV): sequencing the most valuable type-strain genomes for metagenomic binning, comparative biology and taxonomic classification.</title>
        <authorList>
            <person name="Goeker M."/>
        </authorList>
    </citation>
    <scope>NUCLEOTIDE SEQUENCE [LARGE SCALE GENOMIC DNA]</scope>
    <source>
        <strain evidence="2 3">DSM 29568</strain>
    </source>
</reference>
<gene>
    <name evidence="2" type="ORF">GGR32_002323</name>
</gene>
<evidence type="ECO:0000313" key="3">
    <source>
        <dbReference type="Proteomes" id="UP000553034"/>
    </source>
</evidence>
<evidence type="ECO:0000313" key="2">
    <source>
        <dbReference type="EMBL" id="MBB4120011.1"/>
    </source>
</evidence>
<dbReference type="PROSITE" id="PS50943">
    <property type="entry name" value="HTH_CROC1"/>
    <property type="match status" value="1"/>
</dbReference>
<dbReference type="EMBL" id="JACIFO010000014">
    <property type="protein sequence ID" value="MBB4120011.1"/>
    <property type="molecule type" value="Genomic_DNA"/>
</dbReference>
<proteinExistence type="predicted"/>
<keyword evidence="3" id="KW-1185">Reference proteome</keyword>
<dbReference type="Gene3D" id="1.10.260.40">
    <property type="entry name" value="lambda repressor-like DNA-binding domains"/>
    <property type="match status" value="1"/>
</dbReference>
<comment type="caution">
    <text evidence="2">The sequence shown here is derived from an EMBL/GenBank/DDBJ whole genome shotgun (WGS) entry which is preliminary data.</text>
</comment>
<dbReference type="AlphaFoldDB" id="A0A840ESL1"/>
<protein>
    <submittedName>
        <fullName evidence="2">Transcriptional regulator with XRE-family HTH domain</fullName>
    </submittedName>
</protein>
<evidence type="ECO:0000259" key="1">
    <source>
        <dbReference type="PROSITE" id="PS50943"/>
    </source>
</evidence>
<dbReference type="SUPFAM" id="SSF47413">
    <property type="entry name" value="lambda repressor-like DNA-binding domains"/>
    <property type="match status" value="1"/>
</dbReference>
<name>A0A840ESL1_9FLAO</name>
<dbReference type="InterPro" id="IPR001387">
    <property type="entry name" value="Cro/C1-type_HTH"/>
</dbReference>
<dbReference type="RefSeq" id="WP_183478345.1">
    <property type="nucleotide sequence ID" value="NZ_JACIFO010000014.1"/>
</dbReference>
<dbReference type="InterPro" id="IPR010982">
    <property type="entry name" value="Lambda_DNA-bd_dom_sf"/>
</dbReference>
<sequence>MENVKLKKLLATIGKTIKQHRLQQELQPEDIAEMTNLTAVTIRNIEAGEETYLSNFLAVCLALKMAPKDILDIEIKLEPLYKLSQPRKEKSRLTPRINKILGSDFFTQERTAKDVVRELGAIYKISPSTAEVSVILKRKVKEGKLNIEKQGRLNIYKK</sequence>